<dbReference type="CDD" id="cd06848">
    <property type="entry name" value="GCS_H"/>
    <property type="match status" value="1"/>
</dbReference>
<comment type="similarity">
    <text evidence="1 3">Belongs to the GcvH family.</text>
</comment>
<dbReference type="PROSITE" id="PS50968">
    <property type="entry name" value="BIOTINYL_LIPOYL"/>
    <property type="match status" value="1"/>
</dbReference>
<gene>
    <name evidence="3 5" type="primary">gcvH</name>
    <name evidence="5" type="ORF">GHK86_03560</name>
</gene>
<feature type="modified residue" description="N6-lipoyllysine" evidence="3">
    <location>
        <position position="70"/>
    </location>
</feature>
<dbReference type="InterPro" id="IPR033753">
    <property type="entry name" value="GCV_H/Fam206"/>
</dbReference>
<dbReference type="Pfam" id="PF01597">
    <property type="entry name" value="GCV_H"/>
    <property type="match status" value="1"/>
</dbReference>
<evidence type="ECO:0000313" key="6">
    <source>
        <dbReference type="Proteomes" id="UP000437736"/>
    </source>
</evidence>
<evidence type="ECO:0000259" key="4">
    <source>
        <dbReference type="PROSITE" id="PS50968"/>
    </source>
</evidence>
<keyword evidence="2 3" id="KW-0450">Lipoyl</keyword>
<dbReference type="PANTHER" id="PTHR11715:SF3">
    <property type="entry name" value="GLYCINE CLEAVAGE SYSTEM H PROTEIN-RELATED"/>
    <property type="match status" value="1"/>
</dbReference>
<evidence type="ECO:0000313" key="5">
    <source>
        <dbReference type="EMBL" id="MST31806.1"/>
    </source>
</evidence>
<dbReference type="HAMAP" id="MF_00272">
    <property type="entry name" value="GcvH"/>
    <property type="match status" value="1"/>
</dbReference>
<reference evidence="5 6" key="1">
    <citation type="submission" date="2019-11" db="EMBL/GenBank/DDBJ databases">
        <title>Acidiferrimicrobium australis gen. nov., sp. nov., an acidophilic and obligately heterotrophic, member of the Actinobacteria that catalyses dissimilatory oxido- reduction of iron isolated from metal-rich acidic water in Chile.</title>
        <authorList>
            <person name="Gonzalez D."/>
            <person name="Huber K."/>
            <person name="Hedrich S."/>
            <person name="Rojas-Villalobos C."/>
            <person name="Quatrini R."/>
            <person name="Dinamarca M.A."/>
            <person name="Schwarz A."/>
            <person name="Canales C."/>
            <person name="Nancucheo I."/>
        </authorList>
    </citation>
    <scope>NUCLEOTIDE SEQUENCE [LARGE SCALE GENOMIC DNA]</scope>
    <source>
        <strain evidence="5 6">USS-CCA1</strain>
    </source>
</reference>
<dbReference type="InterPro" id="IPR011053">
    <property type="entry name" value="Single_hybrid_motif"/>
</dbReference>
<comment type="subunit">
    <text evidence="3">The glycine cleavage system is composed of four proteins: P, T, L and H.</text>
</comment>
<name>A0ABW9QQR6_9ACTN</name>
<accession>A0ABW9QQR6</accession>
<evidence type="ECO:0000256" key="1">
    <source>
        <dbReference type="ARBA" id="ARBA00009249"/>
    </source>
</evidence>
<comment type="caution">
    <text evidence="5">The sequence shown here is derived from an EMBL/GenBank/DDBJ whole genome shotgun (WGS) entry which is preliminary data.</text>
</comment>
<dbReference type="PANTHER" id="PTHR11715">
    <property type="entry name" value="GLYCINE CLEAVAGE SYSTEM H PROTEIN"/>
    <property type="match status" value="1"/>
</dbReference>
<comment type="function">
    <text evidence="3">The glycine cleavage system catalyzes the degradation of glycine. The H protein shuttles the methylamine group of glycine from the P protein to the T protein.</text>
</comment>
<dbReference type="EMBL" id="WJHE01000140">
    <property type="protein sequence ID" value="MST31806.1"/>
    <property type="molecule type" value="Genomic_DNA"/>
</dbReference>
<organism evidence="5 6">
    <name type="scientific">Acidiferrimicrobium australe</name>
    <dbReference type="NCBI Taxonomy" id="2664430"/>
    <lineage>
        <taxon>Bacteria</taxon>
        <taxon>Bacillati</taxon>
        <taxon>Actinomycetota</taxon>
        <taxon>Acidimicrobiia</taxon>
        <taxon>Acidimicrobiales</taxon>
        <taxon>Acidimicrobiaceae</taxon>
        <taxon>Acidiferrimicrobium</taxon>
    </lineage>
</organism>
<evidence type="ECO:0000256" key="2">
    <source>
        <dbReference type="ARBA" id="ARBA00022823"/>
    </source>
</evidence>
<evidence type="ECO:0000256" key="3">
    <source>
        <dbReference type="HAMAP-Rule" id="MF_00272"/>
    </source>
</evidence>
<feature type="domain" description="Lipoyl-binding" evidence="4">
    <location>
        <begin position="29"/>
        <end position="111"/>
    </location>
</feature>
<dbReference type="Gene3D" id="2.40.50.100">
    <property type="match status" value="1"/>
</dbReference>
<dbReference type="PROSITE" id="PS00189">
    <property type="entry name" value="LIPOYL"/>
    <property type="match status" value="1"/>
</dbReference>
<comment type="cofactor">
    <cofactor evidence="3">
        <name>(R)-lipoate</name>
        <dbReference type="ChEBI" id="CHEBI:83088"/>
    </cofactor>
    <text evidence="3">Binds 1 lipoyl cofactor covalently.</text>
</comment>
<dbReference type="Proteomes" id="UP000437736">
    <property type="component" value="Unassembled WGS sequence"/>
</dbReference>
<dbReference type="SUPFAM" id="SSF51230">
    <property type="entry name" value="Single hybrid motif"/>
    <property type="match status" value="1"/>
</dbReference>
<protein>
    <recommendedName>
        <fullName evidence="3">Glycine cleavage system H protein</fullName>
    </recommendedName>
</protein>
<keyword evidence="6" id="KW-1185">Reference proteome</keyword>
<dbReference type="InterPro" id="IPR003016">
    <property type="entry name" value="2-oxoA_DH_lipoyl-BS"/>
</dbReference>
<dbReference type="NCBIfam" id="NF002270">
    <property type="entry name" value="PRK01202.1"/>
    <property type="match status" value="1"/>
</dbReference>
<dbReference type="InterPro" id="IPR000089">
    <property type="entry name" value="Biotin_lipoyl"/>
</dbReference>
<dbReference type="InterPro" id="IPR002930">
    <property type="entry name" value="GCV_H"/>
</dbReference>
<proteinExistence type="inferred from homology"/>
<sequence>MPTVRGCDIREDLYYLVEKHVWARVDRDVVEVGLSDVAQGMAKTIISVALKEPGKTVKKGRSLATVESGKWVGPVPSPVNGEVVEVNTALNTHPRKINEDPYGEGWVARVRCRDWEADSADLVTGAEGVQRYQAFLEAEGIACEDG</sequence>